<proteinExistence type="predicted"/>
<dbReference type="PANTHER" id="PTHR47634:SF9">
    <property type="entry name" value="PROTEIN KINASE DOMAIN-CONTAINING PROTEIN-RELATED"/>
    <property type="match status" value="1"/>
</dbReference>
<dbReference type="InterPro" id="IPR017441">
    <property type="entry name" value="Protein_kinase_ATP_BS"/>
</dbReference>
<keyword evidence="4 9" id="KW-0547">Nucleotide-binding</keyword>
<dbReference type="SMART" id="SM00220">
    <property type="entry name" value="S_TKc"/>
    <property type="match status" value="1"/>
</dbReference>
<feature type="binding site" evidence="9">
    <location>
        <position position="87"/>
    </location>
    <ligand>
        <name>ATP</name>
        <dbReference type="ChEBI" id="CHEBI:30616"/>
    </ligand>
</feature>
<dbReference type="OrthoDB" id="5979581at2759"/>
<feature type="region of interest" description="Disordered" evidence="10">
    <location>
        <begin position="359"/>
        <end position="396"/>
    </location>
</feature>
<evidence type="ECO:0000256" key="6">
    <source>
        <dbReference type="ARBA" id="ARBA00022840"/>
    </source>
</evidence>
<comment type="caution">
    <text evidence="12">The sequence shown here is derived from an EMBL/GenBank/DDBJ whole genome shotgun (WGS) entry which is preliminary data.</text>
</comment>
<evidence type="ECO:0000256" key="5">
    <source>
        <dbReference type="ARBA" id="ARBA00022777"/>
    </source>
</evidence>
<evidence type="ECO:0000256" key="8">
    <source>
        <dbReference type="ARBA" id="ARBA00048679"/>
    </source>
</evidence>
<evidence type="ECO:0000259" key="11">
    <source>
        <dbReference type="PROSITE" id="PS50011"/>
    </source>
</evidence>
<dbReference type="Pfam" id="PF00069">
    <property type="entry name" value="Pkinase"/>
    <property type="match status" value="2"/>
</dbReference>
<dbReference type="PANTHER" id="PTHR47634">
    <property type="entry name" value="PROTEIN KINASE DOMAIN-CONTAINING PROTEIN-RELATED"/>
    <property type="match status" value="1"/>
</dbReference>
<comment type="catalytic activity">
    <reaction evidence="8">
        <text>L-seryl-[protein] + ATP = O-phospho-L-seryl-[protein] + ADP + H(+)</text>
        <dbReference type="Rhea" id="RHEA:17989"/>
        <dbReference type="Rhea" id="RHEA-COMP:9863"/>
        <dbReference type="Rhea" id="RHEA-COMP:11604"/>
        <dbReference type="ChEBI" id="CHEBI:15378"/>
        <dbReference type="ChEBI" id="CHEBI:29999"/>
        <dbReference type="ChEBI" id="CHEBI:30616"/>
        <dbReference type="ChEBI" id="CHEBI:83421"/>
        <dbReference type="ChEBI" id="CHEBI:456216"/>
        <dbReference type="EC" id="2.7.11.1"/>
    </reaction>
</comment>
<keyword evidence="3" id="KW-0808">Transferase</keyword>
<dbReference type="EC" id="2.7.11.1" evidence="1"/>
<feature type="domain" description="Protein kinase" evidence="11">
    <location>
        <begin position="52"/>
        <end position="462"/>
    </location>
</feature>
<name>A0A9W8PGD4_9HYPO</name>
<accession>A0A9W8PGD4</accession>
<dbReference type="Gene3D" id="3.30.200.20">
    <property type="entry name" value="Phosphorylase Kinase, domain 1"/>
    <property type="match status" value="1"/>
</dbReference>
<dbReference type="GO" id="GO:0005524">
    <property type="term" value="F:ATP binding"/>
    <property type="evidence" value="ECO:0007669"/>
    <property type="project" value="UniProtKB-UniRule"/>
</dbReference>
<dbReference type="Gene3D" id="1.10.510.10">
    <property type="entry name" value="Transferase(Phosphotransferase) domain 1"/>
    <property type="match status" value="1"/>
</dbReference>
<dbReference type="EMBL" id="JAPDHF010000020">
    <property type="protein sequence ID" value="KAJ4005887.1"/>
    <property type="molecule type" value="Genomic_DNA"/>
</dbReference>
<reference evidence="12" key="1">
    <citation type="submission" date="2022-10" db="EMBL/GenBank/DDBJ databases">
        <title>Fusarium specimens isolated from Avocado Roots.</title>
        <authorList>
            <person name="Stajich J."/>
            <person name="Roper C."/>
            <person name="Heimlech-Rivalta G."/>
        </authorList>
    </citation>
    <scope>NUCLEOTIDE SEQUENCE</scope>
    <source>
        <strain evidence="12">CF00143</strain>
    </source>
</reference>
<evidence type="ECO:0000256" key="7">
    <source>
        <dbReference type="ARBA" id="ARBA00047899"/>
    </source>
</evidence>
<keyword evidence="2" id="KW-0723">Serine/threonine-protein kinase</keyword>
<dbReference type="InterPro" id="IPR011009">
    <property type="entry name" value="Kinase-like_dom_sf"/>
</dbReference>
<keyword evidence="6 9" id="KW-0067">ATP-binding</keyword>
<keyword evidence="13" id="KW-1185">Reference proteome</keyword>
<evidence type="ECO:0000256" key="3">
    <source>
        <dbReference type="ARBA" id="ARBA00022679"/>
    </source>
</evidence>
<feature type="compositionally biased region" description="Acidic residues" evidence="10">
    <location>
        <begin position="366"/>
        <end position="378"/>
    </location>
</feature>
<dbReference type="GO" id="GO:0050684">
    <property type="term" value="P:regulation of mRNA processing"/>
    <property type="evidence" value="ECO:0007669"/>
    <property type="project" value="TreeGrafter"/>
</dbReference>
<dbReference type="SUPFAM" id="SSF56112">
    <property type="entry name" value="Protein kinase-like (PK-like)"/>
    <property type="match status" value="1"/>
</dbReference>
<dbReference type="InterPro" id="IPR051334">
    <property type="entry name" value="SRPK"/>
</dbReference>
<gene>
    <name evidence="12" type="ORF">NW766_010711</name>
</gene>
<protein>
    <recommendedName>
        <fullName evidence="1">non-specific serine/threonine protein kinase</fullName>
        <ecNumber evidence="1">2.7.11.1</ecNumber>
    </recommendedName>
</protein>
<evidence type="ECO:0000256" key="10">
    <source>
        <dbReference type="SAM" id="MobiDB-lite"/>
    </source>
</evidence>
<dbReference type="Proteomes" id="UP001152130">
    <property type="component" value="Unassembled WGS sequence"/>
</dbReference>
<dbReference type="PROSITE" id="PS50011">
    <property type="entry name" value="PROTEIN_KINASE_DOM"/>
    <property type="match status" value="1"/>
</dbReference>
<evidence type="ECO:0000256" key="1">
    <source>
        <dbReference type="ARBA" id="ARBA00012513"/>
    </source>
</evidence>
<comment type="catalytic activity">
    <reaction evidence="7">
        <text>L-threonyl-[protein] + ATP = O-phospho-L-threonyl-[protein] + ADP + H(+)</text>
        <dbReference type="Rhea" id="RHEA:46608"/>
        <dbReference type="Rhea" id="RHEA-COMP:11060"/>
        <dbReference type="Rhea" id="RHEA-COMP:11605"/>
        <dbReference type="ChEBI" id="CHEBI:15378"/>
        <dbReference type="ChEBI" id="CHEBI:30013"/>
        <dbReference type="ChEBI" id="CHEBI:30616"/>
        <dbReference type="ChEBI" id="CHEBI:61977"/>
        <dbReference type="ChEBI" id="CHEBI:456216"/>
        <dbReference type="EC" id="2.7.11.1"/>
    </reaction>
</comment>
<dbReference type="GO" id="GO:0000245">
    <property type="term" value="P:spliceosomal complex assembly"/>
    <property type="evidence" value="ECO:0007669"/>
    <property type="project" value="TreeGrafter"/>
</dbReference>
<organism evidence="12 13">
    <name type="scientific">Fusarium irregulare</name>
    <dbReference type="NCBI Taxonomy" id="2494466"/>
    <lineage>
        <taxon>Eukaryota</taxon>
        <taxon>Fungi</taxon>
        <taxon>Dikarya</taxon>
        <taxon>Ascomycota</taxon>
        <taxon>Pezizomycotina</taxon>
        <taxon>Sordariomycetes</taxon>
        <taxon>Hypocreomycetidae</taxon>
        <taxon>Hypocreales</taxon>
        <taxon>Nectriaceae</taxon>
        <taxon>Fusarium</taxon>
        <taxon>Fusarium incarnatum-equiseti species complex</taxon>
    </lineage>
</organism>
<evidence type="ECO:0000313" key="13">
    <source>
        <dbReference type="Proteomes" id="UP001152130"/>
    </source>
</evidence>
<evidence type="ECO:0000256" key="2">
    <source>
        <dbReference type="ARBA" id="ARBA00022527"/>
    </source>
</evidence>
<dbReference type="PROSITE" id="PS00107">
    <property type="entry name" value="PROTEIN_KINASE_ATP"/>
    <property type="match status" value="1"/>
</dbReference>
<feature type="region of interest" description="Disordered" evidence="10">
    <location>
        <begin position="450"/>
        <end position="481"/>
    </location>
</feature>
<dbReference type="InterPro" id="IPR000719">
    <property type="entry name" value="Prot_kinase_dom"/>
</dbReference>
<sequence>MTSRPSTPPSQDPWEDEDFRFITNGTACEWGEAYHPGGYHPIHLGDTIHNRYRIIRKLGWGQFSTVWLAIDEQVNKYVSLKITVAKKTSDISKEVSLYKSYLNGECPFVVTLDDDVKISGPNGEHECFVFEVMGPNLTSLLQKRPEFQIGEPWERRFTATFAKRALLDTLQALHSLHTRGVVHGDLHTGNILACIEEPSVTPETESQLKQSIADARPLKRKDGKKDLWAPSYLLEQKDLDEYFSYELQPLVKLTDLGGSFSINEPVTGKDVVTPAALRAPEAILGDVVGKGLDIWCFGCLIFEMLVGRPLFVGLQSLEGKAYDEITNDEHLCQIWDVIGPFPKSLKEKWRRADKYFGPDGEKLEIQDEEEDSQNEDADKDIGNPGNDAGPGATYDDAMSDTSSVLLAYPGEYVSLERQFTDEKPDDIGETESEEILQLLRWTFQYDPSRRPSTAELLDHPWFNGSSDSKDDTRPSRKARYN</sequence>
<evidence type="ECO:0000256" key="4">
    <source>
        <dbReference type="ARBA" id="ARBA00022741"/>
    </source>
</evidence>
<keyword evidence="5" id="KW-0418">Kinase</keyword>
<evidence type="ECO:0000256" key="9">
    <source>
        <dbReference type="PROSITE-ProRule" id="PRU10141"/>
    </source>
</evidence>
<dbReference type="AlphaFoldDB" id="A0A9W8PGD4"/>
<evidence type="ECO:0000313" key="12">
    <source>
        <dbReference type="EMBL" id="KAJ4005887.1"/>
    </source>
</evidence>
<dbReference type="GO" id="GO:0004674">
    <property type="term" value="F:protein serine/threonine kinase activity"/>
    <property type="evidence" value="ECO:0007669"/>
    <property type="project" value="UniProtKB-KW"/>
</dbReference>